<comment type="similarity">
    <text evidence="2">Belongs to the DCP1 family.</text>
</comment>
<feature type="compositionally biased region" description="Polar residues" evidence="6">
    <location>
        <begin position="215"/>
        <end position="225"/>
    </location>
</feature>
<evidence type="ECO:0000256" key="4">
    <source>
        <dbReference type="ARBA" id="ARBA00022664"/>
    </source>
</evidence>
<reference evidence="8 9" key="1">
    <citation type="journal article" date="2023" name="Sci. Data">
        <title>Genome assembly of the Korean intertidal mud-creeper Batillaria attramentaria.</title>
        <authorList>
            <person name="Patra A.K."/>
            <person name="Ho P.T."/>
            <person name="Jun S."/>
            <person name="Lee S.J."/>
            <person name="Kim Y."/>
            <person name="Won Y.J."/>
        </authorList>
    </citation>
    <scope>NUCLEOTIDE SEQUENCE [LARGE SCALE GENOMIC DNA]</scope>
    <source>
        <strain evidence="8">Wonlab-2016</strain>
    </source>
</reference>
<dbReference type="PANTHER" id="PTHR16290">
    <property type="entry name" value="TRANSCRIPTION FACTOR SMIF DECAPPING ENZYME DCP1"/>
    <property type="match status" value="1"/>
</dbReference>
<feature type="compositionally biased region" description="Pro residues" evidence="6">
    <location>
        <begin position="134"/>
        <end position="147"/>
    </location>
</feature>
<evidence type="ECO:0000256" key="5">
    <source>
        <dbReference type="ARBA" id="ARBA00023161"/>
    </source>
</evidence>
<dbReference type="InterPro" id="IPR011993">
    <property type="entry name" value="PH-like_dom_sf"/>
</dbReference>
<dbReference type="AlphaFoldDB" id="A0ABD0K9F4"/>
<feature type="region of interest" description="Disordered" evidence="6">
    <location>
        <begin position="360"/>
        <end position="421"/>
    </location>
</feature>
<feature type="region of interest" description="Disordered" evidence="6">
    <location>
        <begin position="168"/>
        <end position="225"/>
    </location>
</feature>
<organism evidence="8 9">
    <name type="scientific">Batillaria attramentaria</name>
    <dbReference type="NCBI Taxonomy" id="370345"/>
    <lineage>
        <taxon>Eukaryota</taxon>
        <taxon>Metazoa</taxon>
        <taxon>Spiralia</taxon>
        <taxon>Lophotrochozoa</taxon>
        <taxon>Mollusca</taxon>
        <taxon>Gastropoda</taxon>
        <taxon>Caenogastropoda</taxon>
        <taxon>Sorbeoconcha</taxon>
        <taxon>Cerithioidea</taxon>
        <taxon>Batillariidae</taxon>
        <taxon>Batillaria</taxon>
    </lineage>
</organism>
<feature type="compositionally biased region" description="Polar residues" evidence="6">
    <location>
        <begin position="168"/>
        <end position="177"/>
    </location>
</feature>
<evidence type="ECO:0000256" key="2">
    <source>
        <dbReference type="ARBA" id="ARBA00008778"/>
    </source>
</evidence>
<dbReference type="PANTHER" id="PTHR16290:SF0">
    <property type="entry name" value="DECAPPING PROTEIN 1, ISOFORM A"/>
    <property type="match status" value="1"/>
</dbReference>
<dbReference type="InterPro" id="IPR031953">
    <property type="entry name" value="mRNA_decap_C"/>
</dbReference>
<keyword evidence="9" id="KW-1185">Reference proteome</keyword>
<sequence>MPSLELAGQYIQRKTTNSGSVICLTEQTGGIDFAASGKKLVACRVGMTQVACFSSACPLHGVMILNKHGLNNLVEPITEQLEFQVETPFLLYRNGRAIFGIWFYKPKECTELGALMERLRQEAIQAKQKNVPTSVPPPAPVPGPVIPPGGGQKPVDILQLLSGAQQRYNSKAKTSVGGTEPQHMSSIAPASSSSVVRPTPLKMSEGGGSPVETPQGGSTSTGEGPTQLQELFKTVKLSQQLQQRHGGMVDEYIGDPPPDVTITPGLSRSLSVSEVESRDKPPAKAPLRLMSTSGMTVEEIERQQREEIKRTDPGAPSQGQVLPQLERPRSQGPEGMSQSPSTQELLSMIAAAAVGDGQGATLPAMPQVPLSPAGDSGPRVIFSTDGSAGKPKPSELLTPGDFDKPLPASPSVKSEGQSSSTVGAVCPDVLLTPMAFASRTPQQPAQSSSPIPNHAAILERLNNLTTSTPASSTEPAVNPELAPLTKQQMQQALLHMIRHDDDFLSRMHEAYLSSFRQMTGKSVEMLALIPILQNGDSKKEGEREKG</sequence>
<proteinExistence type="inferred from homology"/>
<feature type="compositionally biased region" description="Low complexity" evidence="6">
    <location>
        <begin position="185"/>
        <end position="194"/>
    </location>
</feature>
<dbReference type="Gene3D" id="2.30.29.30">
    <property type="entry name" value="Pleckstrin-homology domain (PH domain)/Phosphotyrosine-binding domain (PTB)"/>
    <property type="match status" value="1"/>
</dbReference>
<evidence type="ECO:0000256" key="3">
    <source>
        <dbReference type="ARBA" id="ARBA00022490"/>
    </source>
</evidence>
<evidence type="ECO:0000313" key="9">
    <source>
        <dbReference type="Proteomes" id="UP001519460"/>
    </source>
</evidence>
<feature type="domain" description="mRNA-decapping enzyme C-terminal" evidence="7">
    <location>
        <begin position="482"/>
        <end position="518"/>
    </location>
</feature>
<evidence type="ECO:0000256" key="6">
    <source>
        <dbReference type="SAM" id="MobiDB-lite"/>
    </source>
</evidence>
<keyword evidence="5" id="KW-0866">Nonsense-mediated mRNA decay</keyword>
<comment type="caution">
    <text evidence="8">The sequence shown here is derived from an EMBL/GenBank/DDBJ whole genome shotgun (WGS) entry which is preliminary data.</text>
</comment>
<feature type="region of interest" description="Disordered" evidence="6">
    <location>
        <begin position="127"/>
        <end position="154"/>
    </location>
</feature>
<feature type="region of interest" description="Disordered" evidence="6">
    <location>
        <begin position="269"/>
        <end position="343"/>
    </location>
</feature>
<dbReference type="SUPFAM" id="SSF50729">
    <property type="entry name" value="PH domain-like"/>
    <property type="match status" value="1"/>
</dbReference>
<gene>
    <name evidence="8" type="ORF">BaRGS_00025110</name>
</gene>
<dbReference type="Pfam" id="PF06058">
    <property type="entry name" value="DCP1"/>
    <property type="match status" value="1"/>
</dbReference>
<keyword evidence="3" id="KW-0963">Cytoplasm</keyword>
<dbReference type="Gene3D" id="6.10.140.2030">
    <property type="match status" value="1"/>
</dbReference>
<dbReference type="EMBL" id="JACVVK020000223">
    <property type="protein sequence ID" value="KAK7483677.1"/>
    <property type="molecule type" value="Genomic_DNA"/>
</dbReference>
<feature type="compositionally biased region" description="Polar residues" evidence="6">
    <location>
        <begin position="411"/>
        <end position="421"/>
    </location>
</feature>
<dbReference type="Pfam" id="PF16741">
    <property type="entry name" value="mRNA_decap_C"/>
    <property type="match status" value="1"/>
</dbReference>
<dbReference type="GO" id="GO:0000184">
    <property type="term" value="P:nuclear-transcribed mRNA catabolic process, nonsense-mediated decay"/>
    <property type="evidence" value="ECO:0007669"/>
    <property type="project" value="UniProtKB-KW"/>
</dbReference>
<comment type="subcellular location">
    <subcellularLocation>
        <location evidence="1">Cytoplasm</location>
    </subcellularLocation>
</comment>
<evidence type="ECO:0000259" key="7">
    <source>
        <dbReference type="Pfam" id="PF16741"/>
    </source>
</evidence>
<dbReference type="InterPro" id="IPR010334">
    <property type="entry name" value="Dcp1"/>
</dbReference>
<name>A0ABD0K9F4_9CAEN</name>
<dbReference type="Proteomes" id="UP001519460">
    <property type="component" value="Unassembled WGS sequence"/>
</dbReference>
<accession>A0ABD0K9F4</accession>
<keyword evidence="4" id="KW-0507">mRNA processing</keyword>
<dbReference type="GO" id="GO:0006397">
    <property type="term" value="P:mRNA processing"/>
    <property type="evidence" value="ECO:0007669"/>
    <property type="project" value="UniProtKB-KW"/>
</dbReference>
<dbReference type="GO" id="GO:0005737">
    <property type="term" value="C:cytoplasm"/>
    <property type="evidence" value="ECO:0007669"/>
    <property type="project" value="UniProtKB-SubCell"/>
</dbReference>
<evidence type="ECO:0000313" key="8">
    <source>
        <dbReference type="EMBL" id="KAK7483677.1"/>
    </source>
</evidence>
<evidence type="ECO:0000256" key="1">
    <source>
        <dbReference type="ARBA" id="ARBA00004496"/>
    </source>
</evidence>
<feature type="compositionally biased region" description="Basic and acidic residues" evidence="6">
    <location>
        <begin position="299"/>
        <end position="312"/>
    </location>
</feature>
<protein>
    <recommendedName>
        <fullName evidence="7">mRNA-decapping enzyme C-terminal domain-containing protein</fullName>
    </recommendedName>
</protein>